<evidence type="ECO:0000256" key="1">
    <source>
        <dbReference type="SAM" id="MobiDB-lite"/>
    </source>
</evidence>
<accession>A0A8E0VFB4</accession>
<name>A0A8E0VFB4_9TREM</name>
<gene>
    <name evidence="2" type="ORF">FBUS_03137</name>
</gene>
<dbReference type="Proteomes" id="UP000728185">
    <property type="component" value="Unassembled WGS sequence"/>
</dbReference>
<evidence type="ECO:0000313" key="3">
    <source>
        <dbReference type="Proteomes" id="UP000728185"/>
    </source>
</evidence>
<comment type="caution">
    <text evidence="2">The sequence shown here is derived from an EMBL/GenBank/DDBJ whole genome shotgun (WGS) entry which is preliminary data.</text>
</comment>
<evidence type="ECO:0000313" key="2">
    <source>
        <dbReference type="EMBL" id="KAA0186331.1"/>
    </source>
</evidence>
<protein>
    <submittedName>
        <fullName evidence="2">Uncharacterized protein</fullName>
    </submittedName>
</protein>
<keyword evidence="3" id="KW-1185">Reference proteome</keyword>
<proteinExistence type="predicted"/>
<dbReference type="AlphaFoldDB" id="A0A8E0VFB4"/>
<dbReference type="EMBL" id="LUCM01009829">
    <property type="protein sequence ID" value="KAA0186331.1"/>
    <property type="molecule type" value="Genomic_DNA"/>
</dbReference>
<organism evidence="2 3">
    <name type="scientific">Fasciolopsis buskii</name>
    <dbReference type="NCBI Taxonomy" id="27845"/>
    <lineage>
        <taxon>Eukaryota</taxon>
        <taxon>Metazoa</taxon>
        <taxon>Spiralia</taxon>
        <taxon>Lophotrochozoa</taxon>
        <taxon>Platyhelminthes</taxon>
        <taxon>Trematoda</taxon>
        <taxon>Digenea</taxon>
        <taxon>Plagiorchiida</taxon>
        <taxon>Echinostomata</taxon>
        <taxon>Echinostomatoidea</taxon>
        <taxon>Fasciolidae</taxon>
        <taxon>Fasciolopsis</taxon>
    </lineage>
</organism>
<reference evidence="2" key="1">
    <citation type="submission" date="2019-05" db="EMBL/GenBank/DDBJ databases">
        <title>Annotation for the trematode Fasciolopsis buski.</title>
        <authorList>
            <person name="Choi Y.-J."/>
        </authorList>
    </citation>
    <scope>NUCLEOTIDE SEQUENCE</scope>
    <source>
        <strain evidence="2">HT</strain>
        <tissue evidence="2">Whole worm</tissue>
    </source>
</reference>
<dbReference type="OrthoDB" id="6259814at2759"/>
<feature type="region of interest" description="Disordered" evidence="1">
    <location>
        <begin position="171"/>
        <end position="193"/>
    </location>
</feature>
<sequence>MSGATENTDPLAVQNSSIHLNEEDCLRFLQKLTPTSIENLQQTLKRLQQRESLTTSPDKLSFLATASQLCGSSLVPSSTAETALFANQTAPIVMSLGVSKATVPSVITVPPILNVAKSVPNAMSNTIVLPSSTLLITPSGHGQAFSLDPGLSSTGLNRLVVTSGDLFNAGSGSSGPSVPSSLSSPLTSSSSSSEAFNSLNTLATAAVAFAANSAKQGTPIPQNLELDPPSI</sequence>